<dbReference type="Proteomes" id="UP000032414">
    <property type="component" value="Chromosome I"/>
</dbReference>
<keyword evidence="7" id="KW-0625">Polysaccharide transport</keyword>
<evidence type="ECO:0000256" key="4">
    <source>
        <dbReference type="ARBA" id="ARBA00022475"/>
    </source>
</evidence>
<dbReference type="PANTHER" id="PTHR30413">
    <property type="entry name" value="INNER MEMBRANE TRANSPORT PERMEASE"/>
    <property type="match status" value="1"/>
</dbReference>
<feature type="transmembrane region" description="Helical" evidence="9">
    <location>
        <begin position="71"/>
        <end position="98"/>
    </location>
</feature>
<evidence type="ECO:0000256" key="7">
    <source>
        <dbReference type="ARBA" id="ARBA00023047"/>
    </source>
</evidence>
<protein>
    <submittedName>
        <fullName evidence="11">ABC-2 type transporter</fullName>
    </submittedName>
    <submittedName>
        <fullName evidence="12">Lipopolysaccharide transport system permease protein</fullName>
    </submittedName>
</protein>
<evidence type="ECO:0000313" key="14">
    <source>
        <dbReference type="Proteomes" id="UP000182998"/>
    </source>
</evidence>
<dbReference type="GO" id="GO:0015774">
    <property type="term" value="P:polysaccharide transport"/>
    <property type="evidence" value="ECO:0007669"/>
    <property type="project" value="UniProtKB-KW"/>
</dbReference>
<comment type="subcellular location">
    <subcellularLocation>
        <location evidence="1">Cell membrane</location>
        <topology evidence="1">Multi-pass membrane protein</topology>
    </subcellularLocation>
</comment>
<dbReference type="EMBL" id="LN614830">
    <property type="protein sequence ID" value="CEG59379.1"/>
    <property type="molecule type" value="Genomic_DNA"/>
</dbReference>
<evidence type="ECO:0000256" key="5">
    <source>
        <dbReference type="ARBA" id="ARBA00022692"/>
    </source>
</evidence>
<evidence type="ECO:0000256" key="9">
    <source>
        <dbReference type="SAM" id="Phobius"/>
    </source>
</evidence>
<dbReference type="HOGENOM" id="CLU_060703_0_0_6"/>
<proteinExistence type="inferred from homology"/>
<dbReference type="OrthoDB" id="9796017at2"/>
<feature type="transmembrane region" description="Helical" evidence="9">
    <location>
        <begin position="145"/>
        <end position="169"/>
    </location>
</feature>
<evidence type="ECO:0000256" key="3">
    <source>
        <dbReference type="ARBA" id="ARBA00022448"/>
    </source>
</evidence>
<keyword evidence="3" id="KW-0813">Transport</keyword>
<keyword evidence="8 9" id="KW-0472">Membrane</keyword>
<name>A0A098GA70_LEGMI</name>
<sequence length="266" mass="30163">MGNGSINIALSDLTAAVKHYSLLRILGSQDIRQRYRRSALGPFWLTISMGVMIATIGIVFGQIFNSSLREFLPFLSIGIILWGFFSSIVTEGCTGFIVAEGIIKQLPLPLFIHILRMIWRNILILGHNILIFPLVLLAVGKPMYWVALLSIPGFLVALVNLTWVALLLATICTRYRDFAQMVTSLLQVVFYLTPIMWMPSLLPAGRSYYFLQYNPVYHLLEIVRAPLLGYAPSSTSWFVSIILALLGWGLTLKIYSRYKRRIAYWL</sequence>
<comment type="similarity">
    <text evidence="2">Belongs to the ABC-2 integral membrane protein family.</text>
</comment>
<dbReference type="GO" id="GO:0140359">
    <property type="term" value="F:ABC-type transporter activity"/>
    <property type="evidence" value="ECO:0007669"/>
    <property type="project" value="InterPro"/>
</dbReference>
<reference evidence="13" key="1">
    <citation type="submission" date="2014-09" db="EMBL/GenBank/DDBJ databases">
        <authorList>
            <person name="Gomez-Valero L."/>
        </authorList>
    </citation>
    <scope>NUCLEOTIDE SEQUENCE [LARGE SCALE GENOMIC DNA]</scope>
    <source>
        <strain evidence="13">ATCC33218</strain>
    </source>
</reference>
<feature type="transmembrane region" description="Helical" evidence="9">
    <location>
        <begin position="237"/>
        <end position="255"/>
    </location>
</feature>
<dbReference type="InterPro" id="IPR013525">
    <property type="entry name" value="ABC2_TM"/>
</dbReference>
<reference evidence="11" key="2">
    <citation type="submission" date="2014-09" db="EMBL/GenBank/DDBJ databases">
        <authorList>
            <person name="GOMEZ-VALERO Laura"/>
        </authorList>
    </citation>
    <scope>NUCLEOTIDE SEQUENCE</scope>
    <source>
        <strain evidence="11">ATCC33218</strain>
    </source>
</reference>
<dbReference type="KEGG" id="tmc:LMI_0004"/>
<evidence type="ECO:0000256" key="8">
    <source>
        <dbReference type="ARBA" id="ARBA00023136"/>
    </source>
</evidence>
<accession>A0A098GA70</accession>
<reference evidence="12 14" key="3">
    <citation type="submission" date="2016-10" db="EMBL/GenBank/DDBJ databases">
        <authorList>
            <person name="Varghese N."/>
            <person name="Submissions S."/>
        </authorList>
    </citation>
    <scope>NUCLEOTIDE SEQUENCE [LARGE SCALE GENOMIC DNA]</scope>
    <source>
        <strain evidence="12 14">ATCC 33218</strain>
    </source>
</reference>
<dbReference type="GO" id="GO:0005886">
    <property type="term" value="C:plasma membrane"/>
    <property type="evidence" value="ECO:0007669"/>
    <property type="project" value="UniProtKB-SubCell"/>
</dbReference>
<evidence type="ECO:0000313" key="13">
    <source>
        <dbReference type="Proteomes" id="UP000032414"/>
    </source>
</evidence>
<keyword evidence="6 9" id="KW-1133">Transmembrane helix</keyword>
<keyword evidence="7" id="KW-0762">Sugar transport</keyword>
<evidence type="ECO:0000256" key="1">
    <source>
        <dbReference type="ARBA" id="ARBA00004651"/>
    </source>
</evidence>
<organism evidence="11 13">
    <name type="scientific">Legionella micdadei</name>
    <name type="common">Tatlockia micdadei</name>
    <dbReference type="NCBI Taxonomy" id="451"/>
    <lineage>
        <taxon>Bacteria</taxon>
        <taxon>Pseudomonadati</taxon>
        <taxon>Pseudomonadota</taxon>
        <taxon>Gammaproteobacteria</taxon>
        <taxon>Legionellales</taxon>
        <taxon>Legionellaceae</taxon>
        <taxon>Legionella</taxon>
    </lineage>
</organism>
<evidence type="ECO:0000256" key="2">
    <source>
        <dbReference type="ARBA" id="ARBA00007783"/>
    </source>
</evidence>
<feature type="transmembrane region" description="Helical" evidence="9">
    <location>
        <begin position="181"/>
        <end position="202"/>
    </location>
</feature>
<keyword evidence="5 9" id="KW-0812">Transmembrane</keyword>
<keyword evidence="4" id="KW-1003">Cell membrane</keyword>
<dbReference type="PANTHER" id="PTHR30413:SF10">
    <property type="entry name" value="CAPSULE POLYSACCHARIDE EXPORT INNER-MEMBRANE PROTEIN CTRC"/>
    <property type="match status" value="1"/>
</dbReference>
<dbReference type="EMBL" id="FMVN01000003">
    <property type="protein sequence ID" value="SCY01000.1"/>
    <property type="molecule type" value="Genomic_DNA"/>
</dbReference>
<feature type="domain" description="ABC-2 type transporter transmembrane" evidence="10">
    <location>
        <begin position="23"/>
        <end position="226"/>
    </location>
</feature>
<gene>
    <name evidence="11" type="ORF">LMI_0004</name>
    <name evidence="12" type="ORF">SAMN02982997_00596</name>
</gene>
<evidence type="ECO:0000313" key="12">
    <source>
        <dbReference type="EMBL" id="SCY01000.1"/>
    </source>
</evidence>
<keyword evidence="14" id="KW-1185">Reference proteome</keyword>
<dbReference type="RefSeq" id="WP_045097978.1">
    <property type="nucleotide sequence ID" value="NZ_CP020614.1"/>
</dbReference>
<feature type="transmembrane region" description="Helical" evidence="9">
    <location>
        <begin position="118"/>
        <end position="139"/>
    </location>
</feature>
<feature type="transmembrane region" description="Helical" evidence="9">
    <location>
        <begin position="42"/>
        <end position="65"/>
    </location>
</feature>
<evidence type="ECO:0000256" key="6">
    <source>
        <dbReference type="ARBA" id="ARBA00022989"/>
    </source>
</evidence>
<dbReference type="Pfam" id="PF01061">
    <property type="entry name" value="ABC2_membrane"/>
    <property type="match status" value="1"/>
</dbReference>
<evidence type="ECO:0000259" key="10">
    <source>
        <dbReference type="Pfam" id="PF01061"/>
    </source>
</evidence>
<dbReference type="AlphaFoldDB" id="A0A098GA70"/>
<dbReference type="STRING" id="451.B6N58_00020"/>
<dbReference type="Proteomes" id="UP000182998">
    <property type="component" value="Unassembled WGS sequence"/>
</dbReference>
<dbReference type="GO" id="GO:0015920">
    <property type="term" value="P:lipopolysaccharide transport"/>
    <property type="evidence" value="ECO:0007669"/>
    <property type="project" value="TreeGrafter"/>
</dbReference>
<dbReference type="PATRIC" id="fig|451.8.peg.976"/>
<evidence type="ECO:0000313" key="11">
    <source>
        <dbReference type="EMBL" id="CEG59379.1"/>
    </source>
</evidence>